<dbReference type="EMBL" id="LXEV01000027">
    <property type="protein sequence ID" value="OAT46121.1"/>
    <property type="molecule type" value="Genomic_DNA"/>
</dbReference>
<reference evidence="1 2" key="1">
    <citation type="submission" date="2016-04" db="EMBL/GenBank/DDBJ databases">
        <title>ATOL: Assembling a taxonomically balanced genome-scale reconstruction of the evolutionary history of the Enterobacteriaceae.</title>
        <authorList>
            <person name="Plunkett G.III."/>
            <person name="Neeno-Eckwall E.C."/>
            <person name="Glasner J.D."/>
            <person name="Perna N.T."/>
        </authorList>
    </citation>
    <scope>NUCLEOTIDE SEQUENCE [LARGE SCALE GENOMIC DNA]</scope>
    <source>
        <strain evidence="1 2">ATCC 700826</strain>
    </source>
</reference>
<keyword evidence="2" id="KW-1185">Reference proteome</keyword>
<dbReference type="RefSeq" id="WP_064720331.1">
    <property type="nucleotide sequence ID" value="NZ_LXEV01000027.1"/>
</dbReference>
<name>A0AAJ3HRI5_PROHU</name>
<evidence type="ECO:0000313" key="1">
    <source>
        <dbReference type="EMBL" id="OAT46121.1"/>
    </source>
</evidence>
<sequence>MTTEPIILLPNNLTSTDAVKWMREKLQDIDHLSELYVRRDVLVAQLENIKAEITEYTNKSAIQIQSK</sequence>
<organism evidence="1 2">
    <name type="scientific">Proteus hauseri ATCC 700826</name>
    <dbReference type="NCBI Taxonomy" id="1354271"/>
    <lineage>
        <taxon>Bacteria</taxon>
        <taxon>Pseudomonadati</taxon>
        <taxon>Pseudomonadota</taxon>
        <taxon>Gammaproteobacteria</taxon>
        <taxon>Enterobacterales</taxon>
        <taxon>Morganellaceae</taxon>
        <taxon>Proteus</taxon>
    </lineage>
</organism>
<dbReference type="Proteomes" id="UP000078250">
    <property type="component" value="Unassembled WGS sequence"/>
</dbReference>
<comment type="caution">
    <text evidence="1">The sequence shown here is derived from an EMBL/GenBank/DDBJ whole genome shotgun (WGS) entry which is preliminary data.</text>
</comment>
<protein>
    <submittedName>
        <fullName evidence="1">Uncharacterized protein</fullName>
    </submittedName>
</protein>
<gene>
    <name evidence="1" type="ORF">M997_2376</name>
</gene>
<accession>A0AAJ3HRI5</accession>
<dbReference type="AlphaFoldDB" id="A0AAJ3HRI5"/>
<evidence type="ECO:0000313" key="2">
    <source>
        <dbReference type="Proteomes" id="UP000078250"/>
    </source>
</evidence>
<proteinExistence type="predicted"/>